<protein>
    <recommendedName>
        <fullName evidence="3">Nudix hydrolase domain-containing protein</fullName>
    </recommendedName>
</protein>
<dbReference type="OrthoDB" id="4523834at2"/>
<keyword evidence="5" id="KW-1185">Reference proteome</keyword>
<evidence type="ECO:0000313" key="5">
    <source>
        <dbReference type="Proteomes" id="UP000680750"/>
    </source>
</evidence>
<keyword evidence="2" id="KW-0378">Hydrolase</keyword>
<feature type="domain" description="Nudix hydrolase" evidence="3">
    <location>
        <begin position="90"/>
        <end position="217"/>
    </location>
</feature>
<dbReference type="Gene3D" id="3.90.79.10">
    <property type="entry name" value="Nucleoside Triphosphate Pyrophosphohydrolase"/>
    <property type="match status" value="1"/>
</dbReference>
<dbReference type="KEGG" id="aser:Asera_46390"/>
<evidence type="ECO:0000256" key="1">
    <source>
        <dbReference type="ARBA" id="ARBA00001946"/>
    </source>
</evidence>
<dbReference type="Proteomes" id="UP000680750">
    <property type="component" value="Chromosome"/>
</dbReference>
<dbReference type="PANTHER" id="PTHR43046">
    <property type="entry name" value="GDP-MANNOSE MANNOSYL HYDROLASE"/>
    <property type="match status" value="1"/>
</dbReference>
<dbReference type="RefSeq" id="WP_030447288.1">
    <property type="nucleotide sequence ID" value="NZ_AP023354.1"/>
</dbReference>
<proteinExistence type="predicted"/>
<name>A0A810L872_9ACTN</name>
<dbReference type="Pfam" id="PF00293">
    <property type="entry name" value="NUDIX"/>
    <property type="match status" value="1"/>
</dbReference>
<dbReference type="InterPro" id="IPR015797">
    <property type="entry name" value="NUDIX_hydrolase-like_dom_sf"/>
</dbReference>
<reference evidence="4" key="1">
    <citation type="submission" date="2020-08" db="EMBL/GenBank/DDBJ databases">
        <title>Whole genome shotgun sequence of Actinocatenispora sera NBRC 101916.</title>
        <authorList>
            <person name="Komaki H."/>
            <person name="Tamura T."/>
        </authorList>
    </citation>
    <scope>NUCLEOTIDE SEQUENCE</scope>
    <source>
        <strain evidence="4">NBRC 101916</strain>
    </source>
</reference>
<sequence length="220" mass="24247">MSGEGIDQWTGRHACALEAALRLTQEQFAARLGAGRRTVTDWHKRPDMVITKGLQAELDHLYESVDDGVRARFAAQLGPDVAEPDEPEPIAALTVAIAVVFEADRVLIVCRRDEDSSGITWQFPAGIVKPGSSAQTTAVRETLAETGVRCVARKPLGGRIHPVTRVRAEYFMCEYLAGEAENRDPAENVDVIWAPRTSVTRFIPADRIFRPVLDLLEGKQ</sequence>
<evidence type="ECO:0000259" key="3">
    <source>
        <dbReference type="PROSITE" id="PS51462"/>
    </source>
</evidence>
<dbReference type="EMBL" id="AP023354">
    <property type="protein sequence ID" value="BCJ30531.1"/>
    <property type="molecule type" value="Genomic_DNA"/>
</dbReference>
<dbReference type="AlphaFoldDB" id="A0A810L872"/>
<dbReference type="PANTHER" id="PTHR43046:SF14">
    <property type="entry name" value="MUTT_NUDIX FAMILY PROTEIN"/>
    <property type="match status" value="1"/>
</dbReference>
<comment type="cofactor">
    <cofactor evidence="1">
        <name>Mg(2+)</name>
        <dbReference type="ChEBI" id="CHEBI:18420"/>
    </cofactor>
</comment>
<dbReference type="InterPro" id="IPR000086">
    <property type="entry name" value="NUDIX_hydrolase_dom"/>
</dbReference>
<dbReference type="CDD" id="cd02883">
    <property type="entry name" value="NUDIX_Hydrolase"/>
    <property type="match status" value="1"/>
</dbReference>
<dbReference type="SUPFAM" id="SSF55811">
    <property type="entry name" value="Nudix"/>
    <property type="match status" value="1"/>
</dbReference>
<gene>
    <name evidence="4" type="ORF">Asera_46390</name>
</gene>
<organism evidence="4 5">
    <name type="scientific">Actinocatenispora sera</name>
    <dbReference type="NCBI Taxonomy" id="390989"/>
    <lineage>
        <taxon>Bacteria</taxon>
        <taxon>Bacillati</taxon>
        <taxon>Actinomycetota</taxon>
        <taxon>Actinomycetes</taxon>
        <taxon>Micromonosporales</taxon>
        <taxon>Micromonosporaceae</taxon>
        <taxon>Actinocatenispora</taxon>
    </lineage>
</organism>
<evidence type="ECO:0000256" key="2">
    <source>
        <dbReference type="ARBA" id="ARBA00022801"/>
    </source>
</evidence>
<evidence type="ECO:0000313" key="4">
    <source>
        <dbReference type="EMBL" id="BCJ30531.1"/>
    </source>
</evidence>
<dbReference type="PROSITE" id="PS51462">
    <property type="entry name" value="NUDIX"/>
    <property type="match status" value="1"/>
</dbReference>
<dbReference type="GO" id="GO:0016787">
    <property type="term" value="F:hydrolase activity"/>
    <property type="evidence" value="ECO:0007669"/>
    <property type="project" value="UniProtKB-KW"/>
</dbReference>
<accession>A0A810L872</accession>